<feature type="transmembrane region" description="Helical" evidence="2">
    <location>
        <begin position="116"/>
        <end position="136"/>
    </location>
</feature>
<feature type="signal peptide" evidence="3">
    <location>
        <begin position="1"/>
        <end position="22"/>
    </location>
</feature>
<sequence>MGFSKFSVGVILLGVLYSTSFCDTSDILSVLKPNHSSSSSSSHHHKKVHEYPSKIRDGASVPSDPKAKTKTTVPKVTTKFPILVSNSTWNSTSEARHMMTGSSGWGWPSSSSNMDLYSLLGGMSFLGLILFLFIFLSAARSSSSTPTIILAGKRRKRDAKLPLNEDLIGETVSEILDRLGLSLDTPWWNGQEAMDKTVVTPIKYV</sequence>
<organism evidence="4 5">
    <name type="scientific">Allacma fusca</name>
    <dbReference type="NCBI Taxonomy" id="39272"/>
    <lineage>
        <taxon>Eukaryota</taxon>
        <taxon>Metazoa</taxon>
        <taxon>Ecdysozoa</taxon>
        <taxon>Arthropoda</taxon>
        <taxon>Hexapoda</taxon>
        <taxon>Collembola</taxon>
        <taxon>Symphypleona</taxon>
        <taxon>Sminthuridae</taxon>
        <taxon>Allacma</taxon>
    </lineage>
</organism>
<gene>
    <name evidence="4" type="ORF">AFUS01_LOCUS19409</name>
</gene>
<feature type="chain" id="PRO_5035279797" evidence="3">
    <location>
        <begin position="23"/>
        <end position="205"/>
    </location>
</feature>
<protein>
    <submittedName>
        <fullName evidence="4">Uncharacterized protein</fullName>
    </submittedName>
</protein>
<accession>A0A8J2PBD1</accession>
<reference evidence="4" key="1">
    <citation type="submission" date="2021-06" db="EMBL/GenBank/DDBJ databases">
        <authorList>
            <person name="Hodson N. C."/>
            <person name="Mongue J. A."/>
            <person name="Jaron S. K."/>
        </authorList>
    </citation>
    <scope>NUCLEOTIDE SEQUENCE</scope>
</reference>
<dbReference type="AlphaFoldDB" id="A0A8J2PBD1"/>
<proteinExistence type="predicted"/>
<dbReference type="Proteomes" id="UP000708208">
    <property type="component" value="Unassembled WGS sequence"/>
</dbReference>
<evidence type="ECO:0000256" key="1">
    <source>
        <dbReference type="SAM" id="MobiDB-lite"/>
    </source>
</evidence>
<dbReference type="EMBL" id="CAJVCH010200366">
    <property type="protein sequence ID" value="CAG7730791.1"/>
    <property type="molecule type" value="Genomic_DNA"/>
</dbReference>
<comment type="caution">
    <text evidence="4">The sequence shown here is derived from an EMBL/GenBank/DDBJ whole genome shotgun (WGS) entry which is preliminary data.</text>
</comment>
<evidence type="ECO:0000313" key="5">
    <source>
        <dbReference type="Proteomes" id="UP000708208"/>
    </source>
</evidence>
<keyword evidence="2" id="KW-1133">Transmembrane helix</keyword>
<evidence type="ECO:0000313" key="4">
    <source>
        <dbReference type="EMBL" id="CAG7730791.1"/>
    </source>
</evidence>
<keyword evidence="2" id="KW-0812">Transmembrane</keyword>
<feature type="region of interest" description="Disordered" evidence="1">
    <location>
        <begin position="35"/>
        <end position="70"/>
    </location>
</feature>
<keyword evidence="3" id="KW-0732">Signal</keyword>
<keyword evidence="2" id="KW-0472">Membrane</keyword>
<evidence type="ECO:0000256" key="3">
    <source>
        <dbReference type="SAM" id="SignalP"/>
    </source>
</evidence>
<keyword evidence="5" id="KW-1185">Reference proteome</keyword>
<name>A0A8J2PBD1_9HEXA</name>
<evidence type="ECO:0000256" key="2">
    <source>
        <dbReference type="SAM" id="Phobius"/>
    </source>
</evidence>